<dbReference type="SUPFAM" id="SSF56529">
    <property type="entry name" value="FAH"/>
    <property type="match status" value="1"/>
</dbReference>
<dbReference type="InterPro" id="IPR036462">
    <property type="entry name" value="Fumarylacetoacetase_N_sf"/>
</dbReference>
<keyword evidence="10" id="KW-0585">Phenylalanine catabolism</keyword>
<reference evidence="13" key="1">
    <citation type="submission" date="2023-06" db="EMBL/GenBank/DDBJ databases">
        <authorList>
            <person name="Jiang Y."/>
            <person name="Liu Q."/>
        </authorList>
    </citation>
    <scope>NUCLEOTIDE SEQUENCE</scope>
    <source>
        <strain evidence="13">CGMCC 1.12090</strain>
    </source>
</reference>
<comment type="cofactor">
    <cofactor evidence="2">
        <name>Mg(2+)</name>
        <dbReference type="ChEBI" id="CHEBI:18420"/>
    </cofactor>
</comment>
<dbReference type="PANTHER" id="PTHR43069">
    <property type="entry name" value="FUMARYLACETOACETASE"/>
    <property type="match status" value="1"/>
</dbReference>
<organism evidence="13 14">
    <name type="scientific">Variovorax ginsengisoli</name>
    <dbReference type="NCBI Taxonomy" id="363844"/>
    <lineage>
        <taxon>Bacteria</taxon>
        <taxon>Pseudomonadati</taxon>
        <taxon>Pseudomonadota</taxon>
        <taxon>Betaproteobacteria</taxon>
        <taxon>Burkholderiales</taxon>
        <taxon>Comamonadaceae</taxon>
        <taxon>Variovorax</taxon>
    </lineage>
</organism>
<comment type="pathway">
    <text evidence="3">Amino-acid degradation; L-phenylalanine degradation; acetoacetate and fumarate from L-phenylalanine: step 6/6.</text>
</comment>
<evidence type="ECO:0000259" key="12">
    <source>
        <dbReference type="Pfam" id="PF09298"/>
    </source>
</evidence>
<dbReference type="RefSeq" id="WP_301815708.1">
    <property type="nucleotide sequence ID" value="NZ_JAUJZH010000039.1"/>
</dbReference>
<dbReference type="GO" id="GO:0004334">
    <property type="term" value="F:fumarylacetoacetase activity"/>
    <property type="evidence" value="ECO:0007669"/>
    <property type="project" value="UniProtKB-EC"/>
</dbReference>
<comment type="cofactor">
    <cofactor evidence="1">
        <name>Ca(2+)</name>
        <dbReference type="ChEBI" id="CHEBI:29108"/>
    </cofactor>
</comment>
<evidence type="ECO:0000256" key="4">
    <source>
        <dbReference type="ARBA" id="ARBA00012094"/>
    </source>
</evidence>
<evidence type="ECO:0000313" key="13">
    <source>
        <dbReference type="EMBL" id="MDO1537341.1"/>
    </source>
</evidence>
<keyword evidence="9" id="KW-0828">Tyrosine catabolism</keyword>
<evidence type="ECO:0000313" key="14">
    <source>
        <dbReference type="Proteomes" id="UP001169027"/>
    </source>
</evidence>
<dbReference type="NCBIfam" id="TIGR01266">
    <property type="entry name" value="fum_ac_acetase"/>
    <property type="match status" value="1"/>
</dbReference>
<evidence type="ECO:0000256" key="10">
    <source>
        <dbReference type="ARBA" id="ARBA00023232"/>
    </source>
</evidence>
<dbReference type="InterPro" id="IPR005959">
    <property type="entry name" value="Fumarylacetoacetase"/>
</dbReference>
<evidence type="ECO:0000256" key="7">
    <source>
        <dbReference type="ARBA" id="ARBA00022837"/>
    </source>
</evidence>
<dbReference type="EMBL" id="JAUKVY010000039">
    <property type="protein sequence ID" value="MDO1537341.1"/>
    <property type="molecule type" value="Genomic_DNA"/>
</dbReference>
<dbReference type="Gene3D" id="2.30.30.230">
    <property type="entry name" value="Fumarylacetoacetase, N-terminal domain"/>
    <property type="match status" value="1"/>
</dbReference>
<dbReference type="Pfam" id="PF09298">
    <property type="entry name" value="FAA_hydrolase_N"/>
    <property type="match status" value="1"/>
</dbReference>
<evidence type="ECO:0000256" key="9">
    <source>
        <dbReference type="ARBA" id="ARBA00022878"/>
    </source>
</evidence>
<keyword evidence="8" id="KW-0460">Magnesium</keyword>
<name>A0ABT8SEJ0_9BURK</name>
<evidence type="ECO:0000256" key="1">
    <source>
        <dbReference type="ARBA" id="ARBA00001913"/>
    </source>
</evidence>
<evidence type="ECO:0000259" key="11">
    <source>
        <dbReference type="Pfam" id="PF01557"/>
    </source>
</evidence>
<gene>
    <name evidence="13" type="primary">fahA</name>
    <name evidence="13" type="ORF">Q2T77_34325</name>
</gene>
<dbReference type="PANTHER" id="PTHR43069:SF2">
    <property type="entry name" value="FUMARYLACETOACETASE"/>
    <property type="match status" value="1"/>
</dbReference>
<keyword evidence="14" id="KW-1185">Reference proteome</keyword>
<accession>A0ABT8SEJ0</accession>
<feature type="domain" description="Fumarylacetoacetase-like C-terminal" evidence="11">
    <location>
        <begin position="145"/>
        <end position="415"/>
    </location>
</feature>
<protein>
    <recommendedName>
        <fullName evidence="4">fumarylacetoacetase</fullName>
        <ecNumber evidence="4">3.7.1.2</ecNumber>
    </recommendedName>
</protein>
<evidence type="ECO:0000256" key="3">
    <source>
        <dbReference type="ARBA" id="ARBA00004782"/>
    </source>
</evidence>
<keyword evidence="7" id="KW-0106">Calcium</keyword>
<evidence type="ECO:0000256" key="8">
    <source>
        <dbReference type="ARBA" id="ARBA00022842"/>
    </source>
</evidence>
<dbReference type="EC" id="3.7.1.2" evidence="4"/>
<dbReference type="InterPro" id="IPR011234">
    <property type="entry name" value="Fumarylacetoacetase-like_C"/>
</dbReference>
<evidence type="ECO:0000256" key="5">
    <source>
        <dbReference type="ARBA" id="ARBA00022723"/>
    </source>
</evidence>
<feature type="domain" description="Fumarylacetoacetase N-terminal" evidence="12">
    <location>
        <begin position="29"/>
        <end position="135"/>
    </location>
</feature>
<dbReference type="Pfam" id="PF01557">
    <property type="entry name" value="FAA_hydrolase"/>
    <property type="match status" value="1"/>
</dbReference>
<keyword evidence="6 13" id="KW-0378">Hydrolase</keyword>
<keyword evidence="5" id="KW-0479">Metal-binding</keyword>
<proteinExistence type="predicted"/>
<dbReference type="Gene3D" id="3.90.850.10">
    <property type="entry name" value="Fumarylacetoacetase-like, C-terminal domain"/>
    <property type="match status" value="1"/>
</dbReference>
<dbReference type="InterPro" id="IPR036663">
    <property type="entry name" value="Fumarylacetoacetase_C_sf"/>
</dbReference>
<dbReference type="SUPFAM" id="SSF63433">
    <property type="entry name" value="Fumarylacetoacetate hydrolase, FAH, N-terminal domain"/>
    <property type="match status" value="1"/>
</dbReference>
<dbReference type="InterPro" id="IPR015377">
    <property type="entry name" value="Fumarylacetoacetase_N"/>
</dbReference>
<sequence>MRTIDHTHDAAATSWLASANGAATDFPIQNLPFAVFRRAGALEPLRGGVAIGDEVMDLAALSRTQCLDGLALQAAQSCAAPALNDFFALGPVAWRTLRRALFELLHKDAVATRPSQVDAVRGCLMPQSEVEYAVPARIGDYTDFYTSIHHARTISCLLDPKGDVPRNFQWVPTAYHGRVSSIGVAGQRFRRPHGQALRDGSTTPEYGPSQRLDYELELGIYVGTGNALGEPIALSRAEDHVFGISLLNDWSARDIQAWEMAPLGPFHAKNFATTVSPWIVTMDALAPYRTPWTRPAADPQPLPYLESESHRAQGAIDIRLEVSIETHRMREAGLPAETMSRTSFSHHYWSIAQMLTHHAAGGCNLQPGDLLGSGTISGPELSEAGALMELALAGSKPVQLGNGERRSFLEDGDAIIFQGWCEREGFNRIGFGFNHGRVLPAVSPSAE</sequence>
<evidence type="ECO:0000256" key="2">
    <source>
        <dbReference type="ARBA" id="ARBA00001946"/>
    </source>
</evidence>
<comment type="caution">
    <text evidence="13">The sequence shown here is derived from an EMBL/GenBank/DDBJ whole genome shotgun (WGS) entry which is preliminary data.</text>
</comment>
<dbReference type="Proteomes" id="UP001169027">
    <property type="component" value="Unassembled WGS sequence"/>
</dbReference>
<evidence type="ECO:0000256" key="6">
    <source>
        <dbReference type="ARBA" id="ARBA00022801"/>
    </source>
</evidence>